<dbReference type="InterPro" id="IPR053271">
    <property type="entry name" value="DDT_domain"/>
</dbReference>
<dbReference type="Pfam" id="PF15613">
    <property type="entry name" value="WSD"/>
    <property type="match status" value="1"/>
</dbReference>
<organism evidence="9 10">
    <name type="scientific">Colocasia esculenta</name>
    <name type="common">Wild taro</name>
    <name type="synonym">Arum esculentum</name>
    <dbReference type="NCBI Taxonomy" id="4460"/>
    <lineage>
        <taxon>Eukaryota</taxon>
        <taxon>Viridiplantae</taxon>
        <taxon>Streptophyta</taxon>
        <taxon>Embryophyta</taxon>
        <taxon>Tracheophyta</taxon>
        <taxon>Spermatophyta</taxon>
        <taxon>Magnoliopsida</taxon>
        <taxon>Liliopsida</taxon>
        <taxon>Araceae</taxon>
        <taxon>Aroideae</taxon>
        <taxon>Colocasieae</taxon>
        <taxon>Colocasia</taxon>
    </lineage>
</organism>
<dbReference type="InterPro" id="IPR013136">
    <property type="entry name" value="WSTF_Acf1_Cbp146"/>
</dbReference>
<feature type="region of interest" description="Disordered" evidence="6">
    <location>
        <begin position="550"/>
        <end position="588"/>
    </location>
</feature>
<keyword evidence="10" id="KW-1185">Reference proteome</keyword>
<dbReference type="Pfam" id="PF10537">
    <property type="entry name" value="WAC_Acf1_DNA_bd"/>
    <property type="match status" value="1"/>
</dbReference>
<dbReference type="PANTHER" id="PTHR15546:SF2">
    <property type="entry name" value="DDT DOMAIN-CONTAINING PROTEIN DDB_G0282237"/>
    <property type="match status" value="1"/>
</dbReference>
<comment type="caution">
    <text evidence="9">The sequence shown here is derived from an EMBL/GenBank/DDBJ whole genome shotgun (WGS) entry which is preliminary data.</text>
</comment>
<evidence type="ECO:0000259" key="8">
    <source>
        <dbReference type="PROSITE" id="PS51136"/>
    </source>
</evidence>
<evidence type="ECO:0000256" key="4">
    <source>
        <dbReference type="PROSITE-ProRule" id="PRU00475"/>
    </source>
</evidence>
<dbReference type="PROSITE" id="PS50827">
    <property type="entry name" value="DDT"/>
    <property type="match status" value="1"/>
</dbReference>
<dbReference type="GO" id="GO:0000785">
    <property type="term" value="C:chromatin"/>
    <property type="evidence" value="ECO:0007669"/>
    <property type="project" value="UniProtKB-ARBA"/>
</dbReference>
<evidence type="ECO:0008006" key="11">
    <source>
        <dbReference type="Google" id="ProtNLM"/>
    </source>
</evidence>
<dbReference type="Proteomes" id="UP000652761">
    <property type="component" value="Unassembled WGS sequence"/>
</dbReference>
<dbReference type="Pfam" id="PF02791">
    <property type="entry name" value="DDT"/>
    <property type="match status" value="1"/>
</dbReference>
<evidence type="ECO:0000313" key="9">
    <source>
        <dbReference type="EMBL" id="MQM01478.1"/>
    </source>
</evidence>
<feature type="domain" description="DDT" evidence="7">
    <location>
        <begin position="313"/>
        <end position="374"/>
    </location>
</feature>
<evidence type="ECO:0000313" key="10">
    <source>
        <dbReference type="Proteomes" id="UP000652761"/>
    </source>
</evidence>
<dbReference type="Pfam" id="PF15612">
    <property type="entry name" value="WHIM1"/>
    <property type="match status" value="1"/>
</dbReference>
<accession>A0A843W3I2</accession>
<reference evidence="9" key="1">
    <citation type="submission" date="2017-07" db="EMBL/GenBank/DDBJ databases">
        <title>Taro Niue Genome Assembly and Annotation.</title>
        <authorList>
            <person name="Atibalentja N."/>
            <person name="Keating K."/>
            <person name="Fields C.J."/>
        </authorList>
    </citation>
    <scope>NUCLEOTIDE SEQUENCE</scope>
    <source>
        <strain evidence="9">Niue_2</strain>
        <tissue evidence="9">Leaf</tissue>
    </source>
</reference>
<gene>
    <name evidence="9" type="ORF">Taro_034233</name>
</gene>
<dbReference type="InterPro" id="IPR028941">
    <property type="entry name" value="WHIM2_dom"/>
</dbReference>
<name>A0A843W3I2_COLES</name>
<dbReference type="EMBL" id="NMUH01002685">
    <property type="protein sequence ID" value="MQM01478.1"/>
    <property type="molecule type" value="Genomic_DNA"/>
</dbReference>
<dbReference type="PANTHER" id="PTHR15546">
    <property type="entry name" value="BROMODOMAIN ADJACENT TO ZINC FINGER DOMAIN, 2A"/>
    <property type="match status" value="1"/>
</dbReference>
<evidence type="ECO:0000256" key="6">
    <source>
        <dbReference type="SAM" id="MobiDB-lite"/>
    </source>
</evidence>
<proteinExistence type="predicted"/>
<dbReference type="OrthoDB" id="332390at2759"/>
<keyword evidence="3 4" id="KW-0539">Nucleus</keyword>
<keyword evidence="2 5" id="KW-0175">Coiled coil</keyword>
<protein>
    <recommendedName>
        <fullName evidence="11">DDT domain-containing protein</fullName>
    </recommendedName>
</protein>
<dbReference type="AlphaFoldDB" id="A0A843W3I2"/>
<dbReference type="GO" id="GO:0005634">
    <property type="term" value="C:nucleus"/>
    <property type="evidence" value="ECO:0007669"/>
    <property type="project" value="UniProtKB-SubCell"/>
</dbReference>
<evidence type="ECO:0000259" key="7">
    <source>
        <dbReference type="PROSITE" id="PS50827"/>
    </source>
</evidence>
<comment type="subcellular location">
    <subcellularLocation>
        <location evidence="1 4">Nucleus</location>
    </subcellularLocation>
</comment>
<evidence type="ECO:0000256" key="2">
    <source>
        <dbReference type="ARBA" id="ARBA00023054"/>
    </source>
</evidence>
<dbReference type="InterPro" id="IPR028942">
    <property type="entry name" value="WHIM1_dom"/>
</dbReference>
<evidence type="ECO:0000256" key="3">
    <source>
        <dbReference type="ARBA" id="ARBA00023242"/>
    </source>
</evidence>
<dbReference type="SMART" id="SM00571">
    <property type="entry name" value="DDT"/>
    <property type="match status" value="1"/>
</dbReference>
<evidence type="ECO:0000256" key="1">
    <source>
        <dbReference type="ARBA" id="ARBA00004123"/>
    </source>
</evidence>
<feature type="coiled-coil region" evidence="5">
    <location>
        <begin position="446"/>
        <end position="488"/>
    </location>
</feature>
<feature type="compositionally biased region" description="Basic and acidic residues" evidence="6">
    <location>
        <begin position="576"/>
        <end position="588"/>
    </location>
</feature>
<sequence length="708" mass="82619">MPLYKRTHFELVKQPEDLDPRELVYQVRFTKEIFRDYQEYINRLNLYRQRVWTCRATGKTGLTYEEALVSERRANEKVQQIPKELVAPILHMVQYSTHMLKHLVNSISTKLQERLFKGAELFARKEQSVCACRILKILENEDRICYEVGWLDKNKDITSTSIVSSDELMHKKLPFSRSTLKSFIRESTSRSAPWVIHEKLAKKYNIPIAPPEYLRSKLSVQNKSSNTKLHHRIDGDKKNILGTGDKNMIKKRKKAENGTSERLLLVEEKAKEDEKPREQPIKYPIEDHLVKPGADDPVFTERPAPCREFSVPMDCVGDLLMVWDFCSSFCRLLNLWPFSLEDFEKAICHKDSDLILIVEIHSAILRSIMKNEGEFFEAVRKKKRKSKITQANWTVFLCDFMEMTNKSELSSQVAIIKRGHYGLLDPEVKLGILRELVMESLITDAIREQLDEYIEQQRELAATKREELKRKREELHSKAEEAETITNKGSIFQNGKGDLPFSEVERNSGETQNVTYEGDGKDPQANGHLISENGVKEHKVANTTRTVKRAKLNGEGGEGEAKASSVTVKGKKTPRSRKDKESEAEGKNVEERRIADIEKEIEKRFIRTNSLGKDRSYNRYWFFRRDGRLFVESADFKQWGYYTSKEELDAFMGSLNPKGERERALKGQLEKYYSRIRRVLFQRLQCSRTYICKIKFAFLFHFTYRFRS</sequence>
<dbReference type="PROSITE" id="PS51136">
    <property type="entry name" value="WAC"/>
    <property type="match status" value="1"/>
</dbReference>
<dbReference type="InterPro" id="IPR018501">
    <property type="entry name" value="DDT_dom"/>
</dbReference>
<evidence type="ECO:0000256" key="5">
    <source>
        <dbReference type="SAM" id="Coils"/>
    </source>
</evidence>
<feature type="domain" description="WAC" evidence="8">
    <location>
        <begin position="22"/>
        <end position="127"/>
    </location>
</feature>